<reference evidence="6 7" key="2">
    <citation type="journal article" date="2012" name="Stand. Genomic Sci.">
        <title>Complete genome sequence of the moderately thermophilic mineral-sulfide-oxidizing firmicute Sulfobacillus acidophilus type strain (NAL(T)).</title>
        <authorList>
            <person name="Anderson I."/>
            <person name="Chertkov O."/>
            <person name="Chen A."/>
            <person name="Saunders E."/>
            <person name="Lapidus A."/>
            <person name="Nolan M."/>
            <person name="Lucas S."/>
            <person name="Hammon N."/>
            <person name="Deshpande S."/>
            <person name="Cheng J.F."/>
            <person name="Han C."/>
            <person name="Tapia R."/>
            <person name="Goodwin L.A."/>
            <person name="Pitluck S."/>
            <person name="Liolios K."/>
            <person name="Pagani I."/>
            <person name="Ivanova N."/>
            <person name="Mikhailova N."/>
            <person name="Pati A."/>
            <person name="Palaniappan K."/>
            <person name="Land M."/>
            <person name="Pan C."/>
            <person name="Rohde M."/>
            <person name="Pukall R."/>
            <person name="Goker M."/>
            <person name="Detter J.C."/>
            <person name="Woyke T."/>
            <person name="Bristow J."/>
            <person name="Eisen J.A."/>
            <person name="Markowitz V."/>
            <person name="Hugenholtz P."/>
            <person name="Kyrpides N.C."/>
            <person name="Klenk H.P."/>
            <person name="Mavromatis K."/>
        </authorList>
    </citation>
    <scope>NUCLEOTIDE SEQUENCE [LARGE SCALE GENOMIC DNA]</scope>
    <source>
        <strain evidence="7">ATCC 700253 / DSM 10332 / NAL</strain>
    </source>
</reference>
<accession>G8TWJ4</accession>
<protein>
    <submittedName>
        <fullName evidence="6">Electron transfer flavoprotein beta subunit</fullName>
    </submittedName>
</protein>
<evidence type="ECO:0000256" key="3">
    <source>
        <dbReference type="ARBA" id="ARBA00022448"/>
    </source>
</evidence>
<dbReference type="EMBL" id="CP003179">
    <property type="protein sequence ID" value="AEW04892.1"/>
    <property type="molecule type" value="Genomic_DNA"/>
</dbReference>
<keyword evidence="4" id="KW-0249">Electron transport</keyword>
<dbReference type="Gene3D" id="3.40.50.620">
    <property type="entry name" value="HUPs"/>
    <property type="match status" value="1"/>
</dbReference>
<dbReference type="InterPro" id="IPR014729">
    <property type="entry name" value="Rossmann-like_a/b/a_fold"/>
</dbReference>
<evidence type="ECO:0000259" key="5">
    <source>
        <dbReference type="SMART" id="SM00893"/>
    </source>
</evidence>
<gene>
    <name evidence="6" type="ordered locus">Sulac_1395</name>
</gene>
<keyword evidence="3" id="KW-0813">Transport</keyword>
<evidence type="ECO:0000256" key="1">
    <source>
        <dbReference type="ARBA" id="ARBA00007557"/>
    </source>
</evidence>
<dbReference type="Pfam" id="PF01012">
    <property type="entry name" value="ETF"/>
    <property type="match status" value="1"/>
</dbReference>
<evidence type="ECO:0000256" key="2">
    <source>
        <dbReference type="ARBA" id="ARBA00011355"/>
    </source>
</evidence>
<keyword evidence="7" id="KW-1185">Reference proteome</keyword>
<dbReference type="PANTHER" id="PTHR21294">
    <property type="entry name" value="ELECTRON TRANSFER FLAVOPROTEIN BETA-SUBUNIT"/>
    <property type="match status" value="1"/>
</dbReference>
<organism evidence="6 7">
    <name type="scientific">Sulfobacillus acidophilus (strain ATCC 700253 / DSM 10332 / NAL)</name>
    <dbReference type="NCBI Taxonomy" id="679936"/>
    <lineage>
        <taxon>Bacteria</taxon>
        <taxon>Bacillati</taxon>
        <taxon>Bacillota</taxon>
        <taxon>Clostridia</taxon>
        <taxon>Eubacteriales</taxon>
        <taxon>Clostridiales Family XVII. Incertae Sedis</taxon>
        <taxon>Sulfobacillus</taxon>
    </lineage>
</organism>
<dbReference type="GO" id="GO:0009055">
    <property type="term" value="F:electron transfer activity"/>
    <property type="evidence" value="ECO:0007669"/>
    <property type="project" value="InterPro"/>
</dbReference>
<comment type="subunit">
    <text evidence="2">Heterodimer of an alpha and a beta subunit.</text>
</comment>
<dbReference type="SMART" id="SM00893">
    <property type="entry name" value="ETF"/>
    <property type="match status" value="1"/>
</dbReference>
<evidence type="ECO:0000313" key="6">
    <source>
        <dbReference type="EMBL" id="AEW04892.1"/>
    </source>
</evidence>
<dbReference type="PANTHER" id="PTHR21294:SF8">
    <property type="entry name" value="ELECTRON TRANSFER FLAVOPROTEIN SUBUNIT BETA"/>
    <property type="match status" value="1"/>
</dbReference>
<dbReference type="PIRSF" id="PIRSF000090">
    <property type="entry name" value="Beta-ETF"/>
    <property type="match status" value="1"/>
</dbReference>
<sequence>MKILVVMKDVPDLVEELELTDDSRLAVDDLSYVPSEWDDQALEEALLIKEDHPDTTVTVVALDTGDVDNMLFTALAKGADRAVKLVGDFGRDLSNRARAALLAQYLREQAFDVVLTGVQAIDDLDGQIAGLLAGLLEWPHASVVRNVEWHPDGVHLIQEYAGGRMAELTVSTPAVLGIQAARKPPRYVTVAKVRQIQKSAAIEEVEVEVPSVPEVRLRRLYKPEAAGHAEMWGEDIDTVVDQLVGLLKERKLLRS</sequence>
<dbReference type="Proteomes" id="UP000005439">
    <property type="component" value="Chromosome"/>
</dbReference>
<dbReference type="SUPFAM" id="SSF52402">
    <property type="entry name" value="Adenine nucleotide alpha hydrolases-like"/>
    <property type="match status" value="1"/>
</dbReference>
<feature type="domain" description="Electron transfer flavoprotein alpha/beta-subunit N-terminal" evidence="5">
    <location>
        <begin position="22"/>
        <end position="209"/>
    </location>
</feature>
<dbReference type="HOGENOM" id="CLU_060196_1_1_9"/>
<dbReference type="PATRIC" id="fig|679936.5.peg.1461"/>
<proteinExistence type="inferred from homology"/>
<dbReference type="KEGG" id="sap:Sulac_1395"/>
<comment type="similarity">
    <text evidence="1">Belongs to the ETF beta-subunit/FixA family.</text>
</comment>
<dbReference type="AlphaFoldDB" id="G8TWJ4"/>
<dbReference type="InterPro" id="IPR014730">
    <property type="entry name" value="ETF_a/b_N"/>
</dbReference>
<evidence type="ECO:0000313" key="7">
    <source>
        <dbReference type="Proteomes" id="UP000005439"/>
    </source>
</evidence>
<evidence type="ECO:0000256" key="4">
    <source>
        <dbReference type="ARBA" id="ARBA00022982"/>
    </source>
</evidence>
<dbReference type="InterPro" id="IPR012255">
    <property type="entry name" value="ETF_b"/>
</dbReference>
<dbReference type="STRING" id="679936.Sulac_1395"/>
<name>G8TWJ4_SULAD</name>
<reference evidence="7" key="1">
    <citation type="submission" date="2011-12" db="EMBL/GenBank/DDBJ databases">
        <title>The complete genome of chromosome of Sulfobacillus acidophilus DSM 10332.</title>
        <authorList>
            <person name="Lucas S."/>
            <person name="Han J."/>
            <person name="Lapidus A."/>
            <person name="Bruce D."/>
            <person name="Goodwin L."/>
            <person name="Pitluck S."/>
            <person name="Peters L."/>
            <person name="Kyrpides N."/>
            <person name="Mavromatis K."/>
            <person name="Ivanova N."/>
            <person name="Mikhailova N."/>
            <person name="Chertkov O."/>
            <person name="Saunders E."/>
            <person name="Detter J.C."/>
            <person name="Tapia R."/>
            <person name="Han C."/>
            <person name="Land M."/>
            <person name="Hauser L."/>
            <person name="Markowitz V."/>
            <person name="Cheng J.-F."/>
            <person name="Hugenholtz P."/>
            <person name="Woyke T."/>
            <person name="Wu D."/>
            <person name="Pukall R."/>
            <person name="Gehrich-Schroeter G."/>
            <person name="Schneider S."/>
            <person name="Klenk H.-P."/>
            <person name="Eisen J.A."/>
        </authorList>
    </citation>
    <scope>NUCLEOTIDE SEQUENCE [LARGE SCALE GENOMIC DNA]</scope>
    <source>
        <strain evidence="7">ATCC 700253 / DSM 10332 / NAL</strain>
    </source>
</reference>